<keyword evidence="2" id="KW-1185">Reference proteome</keyword>
<gene>
    <name evidence="1" type="ORF">PX52LOC_00728</name>
</gene>
<name>A0A5C1A5B9_9BACT</name>
<accession>A0A5C1A5B9</accession>
<dbReference type="EMBL" id="CP042425">
    <property type="protein sequence ID" value="QEL13870.1"/>
    <property type="molecule type" value="Genomic_DNA"/>
</dbReference>
<organism evidence="1 2">
    <name type="scientific">Limnoglobus roseus</name>
    <dbReference type="NCBI Taxonomy" id="2598579"/>
    <lineage>
        <taxon>Bacteria</taxon>
        <taxon>Pseudomonadati</taxon>
        <taxon>Planctomycetota</taxon>
        <taxon>Planctomycetia</taxon>
        <taxon>Gemmatales</taxon>
        <taxon>Gemmataceae</taxon>
        <taxon>Limnoglobus</taxon>
    </lineage>
</organism>
<proteinExistence type="predicted"/>
<dbReference type="KEGG" id="lrs:PX52LOC_00728"/>
<reference evidence="2" key="1">
    <citation type="submission" date="2019-08" db="EMBL/GenBank/DDBJ databases">
        <title>Limnoglobus roseus gen. nov., sp. nov., a novel freshwater planctomycete with a giant genome from the family Gemmataceae.</title>
        <authorList>
            <person name="Kulichevskaya I.S."/>
            <person name="Naumoff D.G."/>
            <person name="Miroshnikov K."/>
            <person name="Ivanova A."/>
            <person name="Philippov D.A."/>
            <person name="Hakobyan A."/>
            <person name="Rijpstra I.C."/>
            <person name="Sinninghe Damste J.S."/>
            <person name="Liesack W."/>
            <person name="Dedysh S.N."/>
        </authorList>
    </citation>
    <scope>NUCLEOTIDE SEQUENCE [LARGE SCALE GENOMIC DNA]</scope>
    <source>
        <strain evidence="2">PX52</strain>
    </source>
</reference>
<dbReference type="AlphaFoldDB" id="A0A5C1A5B9"/>
<evidence type="ECO:0000313" key="1">
    <source>
        <dbReference type="EMBL" id="QEL13870.1"/>
    </source>
</evidence>
<protein>
    <submittedName>
        <fullName evidence="1">SMI1/KNR4 family protein</fullName>
    </submittedName>
</protein>
<dbReference type="Proteomes" id="UP000324974">
    <property type="component" value="Chromosome"/>
</dbReference>
<evidence type="ECO:0000313" key="2">
    <source>
        <dbReference type="Proteomes" id="UP000324974"/>
    </source>
</evidence>
<sequence length="226" mass="25440">MTKEEWLVTSDVATMLQSLDPHKYDRKLRLFACACCYRIWKFLDSDVSRELLDVSERFADGKVAYEYLEKTVVRLNTSEGEHHRAIQAVRTGAAAFQASYKSSAYSIQLCAKYAADAVGLAADIGLNQQFKRWSAQHTEEQCQRSILTDIIPFPEYNVDLDSSWFSSTAVAIAQGIYDDKSFDRLPILADALQDAGCEDENILNHLRSDGSHVRGCWALDLVLGKE</sequence>
<dbReference type="RefSeq" id="WP_178132538.1">
    <property type="nucleotide sequence ID" value="NZ_CP042425.1"/>
</dbReference>